<dbReference type="EMBL" id="PVNE01000009">
    <property type="protein sequence ID" value="PRX41034.1"/>
    <property type="molecule type" value="Genomic_DNA"/>
</dbReference>
<comment type="caution">
    <text evidence="1">The sequence shown here is derived from an EMBL/GenBank/DDBJ whole genome shotgun (WGS) entry which is preliminary data.</text>
</comment>
<reference evidence="1 2" key="1">
    <citation type="submission" date="2018-03" db="EMBL/GenBank/DDBJ databases">
        <title>Genomic Encyclopedia of Archaeal and Bacterial Type Strains, Phase II (KMG-II): from individual species to whole genera.</title>
        <authorList>
            <person name="Goeker M."/>
        </authorList>
    </citation>
    <scope>NUCLEOTIDE SEQUENCE [LARGE SCALE GENOMIC DNA]</scope>
    <source>
        <strain evidence="1 2">DSM 44946</strain>
    </source>
</reference>
<dbReference type="AlphaFoldDB" id="A0A2T0LFP4"/>
<name>A0A2T0LFP4_9BACL</name>
<dbReference type="OrthoDB" id="1684603at2"/>
<evidence type="ECO:0000313" key="1">
    <source>
        <dbReference type="EMBL" id="PRX41034.1"/>
    </source>
</evidence>
<evidence type="ECO:0008006" key="3">
    <source>
        <dbReference type="Google" id="ProtNLM"/>
    </source>
</evidence>
<keyword evidence="2" id="KW-1185">Reference proteome</keyword>
<accession>A0A2T0LFP4</accession>
<evidence type="ECO:0000313" key="2">
    <source>
        <dbReference type="Proteomes" id="UP000237797"/>
    </source>
</evidence>
<proteinExistence type="predicted"/>
<gene>
    <name evidence="1" type="ORF">CLV97_10985</name>
</gene>
<sequence>MWTVIYIAPDSKTAERIKERLTDEGFLVRIRPMNLSKGQYEILVPKVELKEVQEVLPSIL</sequence>
<organism evidence="1 2">
    <name type="scientific">Planifilum fimeticola</name>
    <dbReference type="NCBI Taxonomy" id="201975"/>
    <lineage>
        <taxon>Bacteria</taxon>
        <taxon>Bacillati</taxon>
        <taxon>Bacillota</taxon>
        <taxon>Bacilli</taxon>
        <taxon>Bacillales</taxon>
        <taxon>Thermoactinomycetaceae</taxon>
        <taxon>Planifilum</taxon>
    </lineage>
</organism>
<dbReference type="Proteomes" id="UP000237797">
    <property type="component" value="Unassembled WGS sequence"/>
</dbReference>
<protein>
    <recommendedName>
        <fullName evidence="3">Glutamate decarboxylase</fullName>
    </recommendedName>
</protein>
<dbReference type="RefSeq" id="WP_106344909.1">
    <property type="nucleotide sequence ID" value="NZ_PVNE01000009.1"/>
</dbReference>